<feature type="region of interest" description="Disordered" evidence="1">
    <location>
        <begin position="48"/>
        <end position="78"/>
    </location>
</feature>
<evidence type="ECO:0000313" key="3">
    <source>
        <dbReference type="Proteomes" id="UP000431826"/>
    </source>
</evidence>
<evidence type="ECO:0000313" key="2">
    <source>
        <dbReference type="EMBL" id="GFE36755.1"/>
    </source>
</evidence>
<dbReference type="Proteomes" id="UP000431826">
    <property type="component" value="Unassembled WGS sequence"/>
</dbReference>
<dbReference type="EMBL" id="BLIR01000001">
    <property type="protein sequence ID" value="GFE36755.1"/>
    <property type="molecule type" value="Genomic_DNA"/>
</dbReference>
<accession>A0A640UR56</accession>
<organism evidence="2 3">
    <name type="scientific">Streptomyces tubercidicus</name>
    <dbReference type="NCBI Taxonomy" id="47759"/>
    <lineage>
        <taxon>Bacteria</taxon>
        <taxon>Bacillati</taxon>
        <taxon>Actinomycetota</taxon>
        <taxon>Actinomycetes</taxon>
        <taxon>Kitasatosporales</taxon>
        <taxon>Streptomycetaceae</taxon>
        <taxon>Streptomyces</taxon>
    </lineage>
</organism>
<evidence type="ECO:0000256" key="1">
    <source>
        <dbReference type="SAM" id="MobiDB-lite"/>
    </source>
</evidence>
<sequence>MECRGQLDESGGEDGAVQQETCEGKSGARGLAHQAEMTAAAISGATVSQTASATHSRSTQQCLDGSGERSGQVSDGGRMTVGARCGAMGVATVVQPGCGTE</sequence>
<dbReference type="AlphaFoldDB" id="A0A640UR56"/>
<keyword evidence="3" id="KW-1185">Reference proteome</keyword>
<proteinExistence type="predicted"/>
<feature type="region of interest" description="Disordered" evidence="1">
    <location>
        <begin position="1"/>
        <end position="30"/>
    </location>
</feature>
<feature type="compositionally biased region" description="Polar residues" evidence="1">
    <location>
        <begin position="48"/>
        <end position="73"/>
    </location>
</feature>
<name>A0A640UR56_9ACTN</name>
<gene>
    <name evidence="2" type="ORF">Stube_14280</name>
</gene>
<protein>
    <submittedName>
        <fullName evidence="2">Uncharacterized protein</fullName>
    </submittedName>
</protein>
<reference evidence="2 3" key="1">
    <citation type="submission" date="2019-12" db="EMBL/GenBank/DDBJ databases">
        <title>Whole genome shotgun sequence of Streptomyces tubercidicus NBRC 13090.</title>
        <authorList>
            <person name="Ichikawa N."/>
            <person name="Kimura A."/>
            <person name="Kitahashi Y."/>
            <person name="Komaki H."/>
            <person name="Tamura T."/>
        </authorList>
    </citation>
    <scope>NUCLEOTIDE SEQUENCE [LARGE SCALE GENOMIC DNA]</scope>
    <source>
        <strain evidence="2 3">NBRC 13090</strain>
    </source>
</reference>
<comment type="caution">
    <text evidence="2">The sequence shown here is derived from an EMBL/GenBank/DDBJ whole genome shotgun (WGS) entry which is preliminary data.</text>
</comment>